<dbReference type="InterPro" id="IPR046257">
    <property type="entry name" value="DUF6290"/>
</dbReference>
<protein>
    <submittedName>
        <fullName evidence="1">DUF6290 family protein</fullName>
    </submittedName>
</protein>
<keyword evidence="2" id="KW-1185">Reference proteome</keyword>
<dbReference type="SUPFAM" id="SSF47598">
    <property type="entry name" value="Ribbon-helix-helix"/>
    <property type="match status" value="1"/>
</dbReference>
<dbReference type="RefSeq" id="WP_377261325.1">
    <property type="nucleotide sequence ID" value="NZ_JBHMAA010000015.1"/>
</dbReference>
<dbReference type="InterPro" id="IPR010985">
    <property type="entry name" value="Ribbon_hlx_hlx"/>
</dbReference>
<dbReference type="InterPro" id="IPR013321">
    <property type="entry name" value="Arc_rbn_hlx_hlx"/>
</dbReference>
<accession>A0ABV6AGV3</accession>
<evidence type="ECO:0000313" key="2">
    <source>
        <dbReference type="Proteomes" id="UP001589692"/>
    </source>
</evidence>
<sequence>MATFSIRIDDDIKARWARLSADYGLNQSQLLRQAIEEKLEELEDFYAIRERLDKPFRTIPNDDVWKEIGLED</sequence>
<gene>
    <name evidence="1" type="ORF">ACFFP0_13225</name>
</gene>
<dbReference type="Proteomes" id="UP001589692">
    <property type="component" value="Unassembled WGS sequence"/>
</dbReference>
<organism evidence="1 2">
    <name type="scientific">Rhizobium puerariae</name>
    <dbReference type="NCBI Taxonomy" id="1585791"/>
    <lineage>
        <taxon>Bacteria</taxon>
        <taxon>Pseudomonadati</taxon>
        <taxon>Pseudomonadota</taxon>
        <taxon>Alphaproteobacteria</taxon>
        <taxon>Hyphomicrobiales</taxon>
        <taxon>Rhizobiaceae</taxon>
        <taxon>Rhizobium/Agrobacterium group</taxon>
        <taxon>Rhizobium</taxon>
    </lineage>
</organism>
<comment type="caution">
    <text evidence="1">The sequence shown here is derived from an EMBL/GenBank/DDBJ whole genome shotgun (WGS) entry which is preliminary data.</text>
</comment>
<dbReference type="Pfam" id="PF19807">
    <property type="entry name" value="DUF6290"/>
    <property type="match status" value="1"/>
</dbReference>
<evidence type="ECO:0000313" key="1">
    <source>
        <dbReference type="EMBL" id="MFB9949820.1"/>
    </source>
</evidence>
<reference evidence="1 2" key="1">
    <citation type="submission" date="2024-09" db="EMBL/GenBank/DDBJ databases">
        <authorList>
            <person name="Sun Q."/>
            <person name="Mori K."/>
        </authorList>
    </citation>
    <scope>NUCLEOTIDE SEQUENCE [LARGE SCALE GENOMIC DNA]</scope>
    <source>
        <strain evidence="1 2">TBRC 4938</strain>
    </source>
</reference>
<name>A0ABV6AGV3_9HYPH</name>
<dbReference type="EMBL" id="JBHMAA010000015">
    <property type="protein sequence ID" value="MFB9949820.1"/>
    <property type="molecule type" value="Genomic_DNA"/>
</dbReference>
<proteinExistence type="predicted"/>
<dbReference type="Gene3D" id="1.10.1220.10">
    <property type="entry name" value="Met repressor-like"/>
    <property type="match status" value="1"/>
</dbReference>